<evidence type="ECO:0000259" key="5">
    <source>
        <dbReference type="Pfam" id="PF25944"/>
    </source>
</evidence>
<dbReference type="GO" id="GO:0022857">
    <property type="term" value="F:transmembrane transporter activity"/>
    <property type="evidence" value="ECO:0007669"/>
    <property type="project" value="InterPro"/>
</dbReference>
<dbReference type="Pfam" id="PF25917">
    <property type="entry name" value="BSH_RND"/>
    <property type="match status" value="1"/>
</dbReference>
<name>A0A4P6P230_9GAMM</name>
<protein>
    <submittedName>
        <fullName evidence="7">Efflux RND transporter periplasmic adaptor subunit</fullName>
    </submittedName>
</protein>
<dbReference type="Gene3D" id="2.40.30.170">
    <property type="match status" value="1"/>
</dbReference>
<feature type="domain" description="Multidrug resistance protein MdtA-like alpha-helical hairpin" evidence="3">
    <location>
        <begin position="106"/>
        <end position="175"/>
    </location>
</feature>
<dbReference type="NCBIfam" id="TIGR01730">
    <property type="entry name" value="RND_mfp"/>
    <property type="match status" value="1"/>
</dbReference>
<evidence type="ECO:0000259" key="3">
    <source>
        <dbReference type="Pfam" id="PF25876"/>
    </source>
</evidence>
<organism evidence="7 8">
    <name type="scientific">Litorilituus sediminis</name>
    <dbReference type="NCBI Taxonomy" id="718192"/>
    <lineage>
        <taxon>Bacteria</taxon>
        <taxon>Pseudomonadati</taxon>
        <taxon>Pseudomonadota</taxon>
        <taxon>Gammaproteobacteria</taxon>
        <taxon>Alteromonadales</taxon>
        <taxon>Colwelliaceae</taxon>
        <taxon>Litorilituus</taxon>
    </lineage>
</organism>
<evidence type="ECO:0000313" key="8">
    <source>
        <dbReference type="Proteomes" id="UP000290244"/>
    </source>
</evidence>
<gene>
    <name evidence="7" type="ORF">EMK97_05300</name>
</gene>
<dbReference type="KEGG" id="lsd:EMK97_05300"/>
<dbReference type="InterPro" id="IPR058627">
    <property type="entry name" value="MdtA-like_C"/>
</dbReference>
<dbReference type="Pfam" id="PF25967">
    <property type="entry name" value="RND-MFP_C"/>
    <property type="match status" value="1"/>
</dbReference>
<dbReference type="OrthoDB" id="9800613at2"/>
<sequence length="394" mass="43318">MLKHLLIKEQALKVTFLSLLSFGLVACGETVQQSETPPPAVSTYVIKTEDIGSYREFVARTEASREANLRARVEGELIERHFREGSFVEKGQVLLKIDPAEYQAALASAKADLISRISAQDNAVSNLKRAKELINDGYISQSDFDRLTTEDSQAKAAVKSARAALEKAELNLSYTTITAPFSGRIGKVNYNVGNVVGPSSDTLATLTLTDPIYVNFQVEESLYISYLQSHQQTRNAEDVPLNLSLRLPNNSEYPHQGQMDFADTQIEQGMGTVELRAVFENPNGIILPGLFVTLIAESKYKEPMALIPQVAVQESQQGKFVLVVDENNTVKQRHVVLGRRINAMWVVEQGIKAGEQVIIEGLQKVRPGIEVKGVNKFVDGLTGTISDQAPTNAN</sequence>
<feature type="domain" description="Multidrug resistance protein MdtA-like beta-barrel" evidence="5">
    <location>
        <begin position="211"/>
        <end position="293"/>
    </location>
</feature>
<evidence type="ECO:0000259" key="4">
    <source>
        <dbReference type="Pfam" id="PF25917"/>
    </source>
</evidence>
<dbReference type="GO" id="GO:0005886">
    <property type="term" value="C:plasma membrane"/>
    <property type="evidence" value="ECO:0007669"/>
    <property type="project" value="UniProtKB-SubCell"/>
</dbReference>
<dbReference type="Gene3D" id="1.10.287.470">
    <property type="entry name" value="Helix hairpin bin"/>
    <property type="match status" value="1"/>
</dbReference>
<dbReference type="RefSeq" id="WP_130600091.1">
    <property type="nucleotide sequence ID" value="NZ_CP034759.1"/>
</dbReference>
<dbReference type="Gene3D" id="2.40.50.100">
    <property type="match status" value="1"/>
</dbReference>
<dbReference type="Gene3D" id="2.40.420.20">
    <property type="match status" value="1"/>
</dbReference>
<comment type="similarity">
    <text evidence="2">Belongs to the membrane fusion protein (MFP) (TC 8.A.1) family.</text>
</comment>
<feature type="domain" description="Multidrug resistance protein MdtA-like barrel-sandwich hybrid" evidence="4">
    <location>
        <begin position="65"/>
        <end position="199"/>
    </location>
</feature>
<dbReference type="InterPro" id="IPR058625">
    <property type="entry name" value="MdtA-like_BSH"/>
</dbReference>
<dbReference type="Pfam" id="PF25944">
    <property type="entry name" value="Beta-barrel_RND"/>
    <property type="match status" value="1"/>
</dbReference>
<dbReference type="FunFam" id="2.40.420.20:FF:000001">
    <property type="entry name" value="Efflux RND transporter periplasmic adaptor subunit"/>
    <property type="match status" value="1"/>
</dbReference>
<keyword evidence="8" id="KW-1185">Reference proteome</keyword>
<dbReference type="AlphaFoldDB" id="A0A4P6P230"/>
<comment type="subcellular location">
    <subcellularLocation>
        <location evidence="1">Cell inner membrane</location>
        <topology evidence="1">Lipid-anchor</topology>
    </subcellularLocation>
</comment>
<evidence type="ECO:0000256" key="1">
    <source>
        <dbReference type="ARBA" id="ARBA00004519"/>
    </source>
</evidence>
<evidence type="ECO:0000313" key="7">
    <source>
        <dbReference type="EMBL" id="QBG35173.1"/>
    </source>
</evidence>
<dbReference type="PANTHER" id="PTHR30158">
    <property type="entry name" value="ACRA/E-RELATED COMPONENT OF DRUG EFFLUX TRANSPORTER"/>
    <property type="match status" value="1"/>
</dbReference>
<dbReference type="InterPro" id="IPR058624">
    <property type="entry name" value="MdtA-like_HH"/>
</dbReference>
<dbReference type="InterPro" id="IPR006143">
    <property type="entry name" value="RND_pump_MFP"/>
</dbReference>
<evidence type="ECO:0000256" key="2">
    <source>
        <dbReference type="ARBA" id="ARBA00009477"/>
    </source>
</evidence>
<dbReference type="InterPro" id="IPR058626">
    <property type="entry name" value="MdtA-like_b-barrel"/>
</dbReference>
<reference evidence="7 8" key="1">
    <citation type="submission" date="2018-12" db="EMBL/GenBank/DDBJ databases">
        <title>Complete genome of Litorilituus sediminis.</title>
        <authorList>
            <person name="Liu A."/>
            <person name="Rong J."/>
        </authorList>
    </citation>
    <scope>NUCLEOTIDE SEQUENCE [LARGE SCALE GENOMIC DNA]</scope>
    <source>
        <strain evidence="7 8">JCM 17549</strain>
    </source>
</reference>
<dbReference type="Proteomes" id="UP000290244">
    <property type="component" value="Chromosome"/>
</dbReference>
<evidence type="ECO:0000259" key="6">
    <source>
        <dbReference type="Pfam" id="PF25967"/>
    </source>
</evidence>
<dbReference type="Pfam" id="PF25876">
    <property type="entry name" value="HH_MFP_RND"/>
    <property type="match status" value="1"/>
</dbReference>
<dbReference type="GO" id="GO:0046677">
    <property type="term" value="P:response to antibiotic"/>
    <property type="evidence" value="ECO:0007669"/>
    <property type="project" value="TreeGrafter"/>
</dbReference>
<feature type="domain" description="Multidrug resistance protein MdtA-like C-terminal permuted SH3" evidence="6">
    <location>
        <begin position="306"/>
        <end position="364"/>
    </location>
</feature>
<dbReference type="PROSITE" id="PS51257">
    <property type="entry name" value="PROKAR_LIPOPROTEIN"/>
    <property type="match status" value="1"/>
</dbReference>
<dbReference type="EMBL" id="CP034759">
    <property type="protein sequence ID" value="QBG35173.1"/>
    <property type="molecule type" value="Genomic_DNA"/>
</dbReference>
<accession>A0A4P6P230</accession>
<proteinExistence type="inferred from homology"/>
<dbReference type="SUPFAM" id="SSF111369">
    <property type="entry name" value="HlyD-like secretion proteins"/>
    <property type="match status" value="1"/>
</dbReference>